<dbReference type="CDD" id="cd01561">
    <property type="entry name" value="CBS_like"/>
    <property type="match status" value="1"/>
</dbReference>
<dbReference type="Proteomes" id="UP000285112">
    <property type="component" value="Unassembled WGS sequence"/>
</dbReference>
<dbReference type="PANTHER" id="PTHR10314">
    <property type="entry name" value="CYSTATHIONINE BETA-SYNTHASE"/>
    <property type="match status" value="1"/>
</dbReference>
<evidence type="ECO:0000256" key="3">
    <source>
        <dbReference type="SAM" id="MobiDB-lite"/>
    </source>
</evidence>
<evidence type="ECO:0000313" key="5">
    <source>
        <dbReference type="EMBL" id="RJQ82700.1"/>
    </source>
</evidence>
<dbReference type="Gene3D" id="3.40.50.1100">
    <property type="match status" value="2"/>
</dbReference>
<dbReference type="GO" id="GO:0006535">
    <property type="term" value="P:cysteine biosynthetic process from serine"/>
    <property type="evidence" value="ECO:0007669"/>
    <property type="project" value="InterPro"/>
</dbReference>
<proteinExistence type="predicted"/>
<dbReference type="InterPro" id="IPR036052">
    <property type="entry name" value="TrpB-like_PALP_sf"/>
</dbReference>
<feature type="domain" description="Tryptophan synthase beta chain-like PALP" evidence="4">
    <location>
        <begin position="99"/>
        <end position="385"/>
    </location>
</feature>
<dbReference type="InterPro" id="IPR050214">
    <property type="entry name" value="Cys_Synth/Cystath_Beta-Synth"/>
</dbReference>
<evidence type="ECO:0000256" key="2">
    <source>
        <dbReference type="ARBA" id="ARBA00022898"/>
    </source>
</evidence>
<comment type="cofactor">
    <cofactor evidence="1">
        <name>pyridoxal 5'-phosphate</name>
        <dbReference type="ChEBI" id="CHEBI:597326"/>
    </cofactor>
</comment>
<name>A0A419HZV0_9PSEU</name>
<dbReference type="Pfam" id="PF00291">
    <property type="entry name" value="PALP"/>
    <property type="match status" value="1"/>
</dbReference>
<feature type="region of interest" description="Disordered" evidence="3">
    <location>
        <begin position="29"/>
        <end position="49"/>
    </location>
</feature>
<dbReference type="InterPro" id="IPR001216">
    <property type="entry name" value="P-phosphate_BS"/>
</dbReference>
<evidence type="ECO:0000256" key="1">
    <source>
        <dbReference type="ARBA" id="ARBA00001933"/>
    </source>
</evidence>
<dbReference type="EMBL" id="QZFV01000100">
    <property type="protein sequence ID" value="RJQ82700.1"/>
    <property type="molecule type" value="Genomic_DNA"/>
</dbReference>
<gene>
    <name evidence="5" type="ORF">D5S19_21600</name>
</gene>
<dbReference type="GO" id="GO:0016765">
    <property type="term" value="F:transferase activity, transferring alkyl or aryl (other than methyl) groups"/>
    <property type="evidence" value="ECO:0007669"/>
    <property type="project" value="UniProtKB-ARBA"/>
</dbReference>
<evidence type="ECO:0000313" key="6">
    <source>
        <dbReference type="Proteomes" id="UP000285112"/>
    </source>
</evidence>
<comment type="caution">
    <text evidence="5">The sequence shown here is derived from an EMBL/GenBank/DDBJ whole genome shotgun (WGS) entry which is preliminary data.</text>
</comment>
<protein>
    <submittedName>
        <fullName evidence="5">Cysteine synthase family protein</fullName>
    </submittedName>
</protein>
<dbReference type="AlphaFoldDB" id="A0A419HZV0"/>
<sequence length="399" mass="41251">MPLCSGRLRADVVTHLELSDVTLMPSTARAGKLPGSAGPPGATSRGVTLSNDRTLFGNLTTGLNPPRIVEASAYPVQPTSNPSQGSPMNTPLTTDLGILRAVGNTPLVRLRDNGSGAGVLVKLEYLNPSGSVKDRMALAIIEDAEQRGELKPGMTVVEYTGGSTGPALALACRAKGYALKLVTSSCFTPERLAMMSAFGADLEVLPRKSPDGMIQEDVAGMTARVAELAALPEYFSTDQFHNQAMVEGYRRTLGQEILEQTDGRLAAFCTGVGTGGTLMGVALAIKEKVPSCQVVAMEPASSPALSQGVVGPHQLQGLSGGKSPLVDLSVIDSVETAGDEEAIATAASLVKTDGILAGITTGANVVVARRLAERLGPDDVVVTIAVDSGMKYMSTGIFG</sequence>
<keyword evidence="6" id="KW-1185">Reference proteome</keyword>
<organism evidence="5 6">
    <name type="scientific">Amycolatopsis panacis</name>
    <dbReference type="NCBI Taxonomy" id="2340917"/>
    <lineage>
        <taxon>Bacteria</taxon>
        <taxon>Bacillati</taxon>
        <taxon>Actinomycetota</taxon>
        <taxon>Actinomycetes</taxon>
        <taxon>Pseudonocardiales</taxon>
        <taxon>Pseudonocardiaceae</taxon>
        <taxon>Amycolatopsis</taxon>
    </lineage>
</organism>
<dbReference type="PROSITE" id="PS00901">
    <property type="entry name" value="CYS_SYNTHASE"/>
    <property type="match status" value="1"/>
</dbReference>
<dbReference type="SUPFAM" id="SSF53686">
    <property type="entry name" value="Tryptophan synthase beta subunit-like PLP-dependent enzymes"/>
    <property type="match status" value="1"/>
</dbReference>
<reference evidence="5 6" key="1">
    <citation type="submission" date="2018-09" db="EMBL/GenBank/DDBJ databases">
        <title>YIM PH 21725 draft genome.</title>
        <authorList>
            <person name="Miao C."/>
        </authorList>
    </citation>
    <scope>NUCLEOTIDE SEQUENCE [LARGE SCALE GENOMIC DNA]</scope>
    <source>
        <strain evidence="6">YIM PH21725</strain>
    </source>
</reference>
<accession>A0A419HZV0</accession>
<dbReference type="InterPro" id="IPR001926">
    <property type="entry name" value="TrpB-like_PALP"/>
</dbReference>
<evidence type="ECO:0000259" key="4">
    <source>
        <dbReference type="Pfam" id="PF00291"/>
    </source>
</evidence>
<keyword evidence="2" id="KW-0663">Pyridoxal phosphate</keyword>